<dbReference type="InterPro" id="IPR001036">
    <property type="entry name" value="Acrflvin-R"/>
</dbReference>
<gene>
    <name evidence="2" type="ORF">LY11_01778</name>
</gene>
<organism evidence="2 3">
    <name type="scientific">Pedobacter cryoconitis</name>
    <dbReference type="NCBI Taxonomy" id="188932"/>
    <lineage>
        <taxon>Bacteria</taxon>
        <taxon>Pseudomonadati</taxon>
        <taxon>Bacteroidota</taxon>
        <taxon>Sphingobacteriia</taxon>
        <taxon>Sphingobacteriales</taxon>
        <taxon>Sphingobacteriaceae</taxon>
        <taxon>Pedobacter</taxon>
    </lineage>
</organism>
<dbReference type="Gene3D" id="3.30.2090.10">
    <property type="entry name" value="Multidrug efflux transporter AcrB TolC docking domain, DN and DC subdomains"/>
    <property type="match status" value="1"/>
</dbReference>
<dbReference type="Gene3D" id="1.20.1640.10">
    <property type="entry name" value="Multidrug efflux transporter AcrB transmembrane domain"/>
    <property type="match status" value="1"/>
</dbReference>
<dbReference type="Proteomes" id="UP000249754">
    <property type="component" value="Unassembled WGS sequence"/>
</dbReference>
<keyword evidence="1" id="KW-0812">Transmembrane</keyword>
<dbReference type="InterPro" id="IPR027463">
    <property type="entry name" value="AcrB_DN_DC_subdom"/>
</dbReference>
<accession>A0A327SVY4</accession>
<evidence type="ECO:0000313" key="2">
    <source>
        <dbReference type="EMBL" id="RAJ33088.1"/>
    </source>
</evidence>
<dbReference type="GO" id="GO:0042910">
    <property type="term" value="F:xenobiotic transmembrane transporter activity"/>
    <property type="evidence" value="ECO:0007669"/>
    <property type="project" value="TreeGrafter"/>
</dbReference>
<feature type="transmembrane region" description="Helical" evidence="1">
    <location>
        <begin position="12"/>
        <end position="30"/>
    </location>
</feature>
<dbReference type="Gene3D" id="3.30.70.1430">
    <property type="entry name" value="Multidrug efflux transporter AcrB pore domain"/>
    <property type="match status" value="1"/>
</dbReference>
<proteinExistence type="predicted"/>
<keyword evidence="1" id="KW-1133">Transmembrane helix</keyword>
<protein>
    <submittedName>
        <fullName evidence="2">HAE1 family hydrophobic/amphiphilic exporter-1</fullName>
    </submittedName>
</protein>
<reference evidence="2 3" key="1">
    <citation type="submission" date="2018-06" db="EMBL/GenBank/DDBJ databases">
        <title>Genomic Encyclopedia of Archaeal and Bacterial Type Strains, Phase II (KMG-II): from individual species to whole genera.</title>
        <authorList>
            <person name="Goeker M."/>
        </authorList>
    </citation>
    <scope>NUCLEOTIDE SEQUENCE [LARGE SCALE GENOMIC DNA]</scope>
    <source>
        <strain evidence="2 3">DSM 14825</strain>
    </source>
</reference>
<dbReference type="AlphaFoldDB" id="A0A327SVY4"/>
<name>A0A327SVY4_9SPHI</name>
<dbReference type="PANTHER" id="PTHR32063:SF0">
    <property type="entry name" value="SWARMING MOTILITY PROTEIN SWRC"/>
    <property type="match status" value="1"/>
</dbReference>
<dbReference type="PANTHER" id="PTHR32063">
    <property type="match status" value="1"/>
</dbReference>
<dbReference type="GO" id="GO:0005886">
    <property type="term" value="C:plasma membrane"/>
    <property type="evidence" value="ECO:0007669"/>
    <property type="project" value="TreeGrafter"/>
</dbReference>
<dbReference type="SUPFAM" id="SSF82693">
    <property type="entry name" value="Multidrug efflux transporter AcrB pore domain, PN1, PN2, PC1 and PC2 subdomains"/>
    <property type="match status" value="2"/>
</dbReference>
<dbReference type="EMBL" id="QLLR01000005">
    <property type="protein sequence ID" value="RAJ33088.1"/>
    <property type="molecule type" value="Genomic_DNA"/>
</dbReference>
<dbReference type="PRINTS" id="PR00702">
    <property type="entry name" value="ACRIFLAVINRP"/>
</dbReference>
<keyword evidence="1" id="KW-0472">Membrane</keyword>
<dbReference type="SUPFAM" id="SSF82714">
    <property type="entry name" value="Multidrug efflux transporter AcrB TolC docking domain, DN and DC subdomains"/>
    <property type="match status" value="1"/>
</dbReference>
<dbReference type="Gene3D" id="3.30.70.1320">
    <property type="entry name" value="Multidrug efflux transporter AcrB pore domain like"/>
    <property type="match status" value="1"/>
</dbReference>
<dbReference type="Pfam" id="PF00873">
    <property type="entry name" value="ACR_tran"/>
    <property type="match status" value="1"/>
</dbReference>
<evidence type="ECO:0000256" key="1">
    <source>
        <dbReference type="SAM" id="Phobius"/>
    </source>
</evidence>
<evidence type="ECO:0000313" key="3">
    <source>
        <dbReference type="Proteomes" id="UP000249754"/>
    </source>
</evidence>
<sequence>MSIIEIAVKRPLLIIVVFTVLFIFGTKSYFSLNYNLLPKIEIPTVSVSTVYPGAAAAEVETSVTKKLEDAFSSVEGLDKITSTSQEGVSSVIIQLKSGTDIDQAERNIQRKADQVQNDFPDDADKPVVNKINLEEVPVIKAGVTSTKSPRELYDFVDKQLLPILQNVKGVGRVTIVGGDERQIQVNIDQNKLKSYGLGIGQISDVLSKANQSFPAGSIETRDQQLSIHFDASVVSLAQIRGLIVQQRPGAGSIYLKDIAEVVDATAKTTAINHINGIPSIGIQIINKVMLMRSMSVNRLKRNLKKYRPRIKIRL</sequence>
<comment type="caution">
    <text evidence="2">The sequence shown here is derived from an EMBL/GenBank/DDBJ whole genome shotgun (WGS) entry which is preliminary data.</text>
</comment>